<accession>A0A0M8ZTR4</accession>
<dbReference type="Proteomes" id="UP000053105">
    <property type="component" value="Unassembled WGS sequence"/>
</dbReference>
<dbReference type="OrthoDB" id="10568059at2759"/>
<feature type="region of interest" description="Disordered" evidence="1">
    <location>
        <begin position="171"/>
        <end position="195"/>
    </location>
</feature>
<reference evidence="2 3" key="1">
    <citation type="submission" date="2015-07" db="EMBL/GenBank/DDBJ databases">
        <title>The genome of Melipona quadrifasciata.</title>
        <authorList>
            <person name="Pan H."/>
            <person name="Kapheim K."/>
        </authorList>
    </citation>
    <scope>NUCLEOTIDE SEQUENCE [LARGE SCALE GENOMIC DNA]</scope>
    <source>
        <strain evidence="2">0111107301</strain>
        <tissue evidence="2">Whole body</tissue>
    </source>
</reference>
<protein>
    <submittedName>
        <fullName evidence="2">Uncharacterized protein</fullName>
    </submittedName>
</protein>
<dbReference type="EMBL" id="KQ435894">
    <property type="protein sequence ID" value="KOX69349.1"/>
    <property type="molecule type" value="Genomic_DNA"/>
</dbReference>
<evidence type="ECO:0000313" key="2">
    <source>
        <dbReference type="EMBL" id="KOX69349.1"/>
    </source>
</evidence>
<organism evidence="2 3">
    <name type="scientific">Melipona quadrifasciata</name>
    <dbReference type="NCBI Taxonomy" id="166423"/>
    <lineage>
        <taxon>Eukaryota</taxon>
        <taxon>Metazoa</taxon>
        <taxon>Ecdysozoa</taxon>
        <taxon>Arthropoda</taxon>
        <taxon>Hexapoda</taxon>
        <taxon>Insecta</taxon>
        <taxon>Pterygota</taxon>
        <taxon>Neoptera</taxon>
        <taxon>Endopterygota</taxon>
        <taxon>Hymenoptera</taxon>
        <taxon>Apocrita</taxon>
        <taxon>Aculeata</taxon>
        <taxon>Apoidea</taxon>
        <taxon>Anthophila</taxon>
        <taxon>Apidae</taxon>
        <taxon>Melipona</taxon>
    </lineage>
</organism>
<name>A0A0M8ZTR4_9HYME</name>
<evidence type="ECO:0000256" key="1">
    <source>
        <dbReference type="SAM" id="MobiDB-lite"/>
    </source>
</evidence>
<proteinExistence type="predicted"/>
<keyword evidence="3" id="KW-1185">Reference proteome</keyword>
<feature type="region of interest" description="Disordered" evidence="1">
    <location>
        <begin position="89"/>
        <end position="155"/>
    </location>
</feature>
<feature type="compositionally biased region" description="Basic and acidic residues" evidence="1">
    <location>
        <begin position="142"/>
        <end position="154"/>
    </location>
</feature>
<evidence type="ECO:0000313" key="3">
    <source>
        <dbReference type="Proteomes" id="UP000053105"/>
    </source>
</evidence>
<gene>
    <name evidence="2" type="ORF">WN51_06349</name>
</gene>
<dbReference type="AlphaFoldDB" id="A0A0M8ZTR4"/>
<sequence length="363" mass="40216">MGPILKVLHTSRGSDIIPSTRLMDTDLKPHSTRHPGVLLSDDTSVNNSPGAHTHEAPLTKLPRRRETAFTSGAYIVENRGISITAYLSHSDRQTHPRSSFHDSALSSGAPPSKMHVDPQRVFNSSRGISPVPGGVIPQENPETQRDAFRGDGRRGCRRTAPWIKVERRVAGIPVEPPLPDPKRQPNPGEAASDNALSDVIVQKLPLPLNRYNWLLDADRGYRSGPGTSRSHRGRQLSKWQCALKIIGRWAEQLQELINAKPETHPTDCVSRATKQQPDRFVPVGAHFENLMDGKKKKGKGKKERCYEGQTDREILGPGCDKRRSNREVKQKVKLGNINGHPSVAVPWAMGVRNGITRNYDNSA</sequence>